<evidence type="ECO:0000256" key="14">
    <source>
        <dbReference type="ARBA" id="ARBA00032632"/>
    </source>
</evidence>
<dbReference type="Gene3D" id="3.40.50.880">
    <property type="match status" value="1"/>
</dbReference>
<dbReference type="FunFam" id="3.30.1330.10:FF:000005">
    <property type="entry name" value="Phosphoribosylformylglycinamidine synthase"/>
    <property type="match status" value="1"/>
</dbReference>
<dbReference type="CDD" id="cd01740">
    <property type="entry name" value="GATase1_FGAR_AT"/>
    <property type="match status" value="1"/>
</dbReference>
<dbReference type="NCBIfam" id="TIGR01735">
    <property type="entry name" value="FGAM_synt"/>
    <property type="match status" value="1"/>
</dbReference>
<dbReference type="InParanoid" id="S8FFM9"/>
<evidence type="ECO:0000256" key="10">
    <source>
        <dbReference type="ARBA" id="ARBA00022840"/>
    </source>
</evidence>
<keyword evidence="11" id="KW-0460">Magnesium</keyword>
<gene>
    <name evidence="22" type="ORF">FOMPIDRAFT_95373</name>
</gene>
<organism evidence="22 23">
    <name type="scientific">Fomitopsis schrenkii</name>
    <name type="common">Brown rot fungus</name>
    <dbReference type="NCBI Taxonomy" id="2126942"/>
    <lineage>
        <taxon>Eukaryota</taxon>
        <taxon>Fungi</taxon>
        <taxon>Dikarya</taxon>
        <taxon>Basidiomycota</taxon>
        <taxon>Agaricomycotina</taxon>
        <taxon>Agaricomycetes</taxon>
        <taxon>Polyporales</taxon>
        <taxon>Fomitopsis</taxon>
    </lineage>
</organism>
<evidence type="ECO:0000256" key="1">
    <source>
        <dbReference type="ARBA" id="ARBA00004496"/>
    </source>
</evidence>
<dbReference type="PANTHER" id="PTHR10099:SF1">
    <property type="entry name" value="PHOSPHORIBOSYLFORMYLGLYCINAMIDINE SYNTHASE"/>
    <property type="match status" value="1"/>
</dbReference>
<dbReference type="SMART" id="SM01211">
    <property type="entry name" value="GATase_5"/>
    <property type="match status" value="1"/>
</dbReference>
<dbReference type="CDD" id="cd02203">
    <property type="entry name" value="PurL_repeat1"/>
    <property type="match status" value="1"/>
</dbReference>
<keyword evidence="8" id="KW-0547">Nucleotide-binding</keyword>
<dbReference type="GO" id="GO:0004642">
    <property type="term" value="F:phosphoribosylformylglycinamidine synthase activity"/>
    <property type="evidence" value="ECO:0007669"/>
    <property type="project" value="UniProtKB-EC"/>
</dbReference>
<evidence type="ECO:0000259" key="21">
    <source>
        <dbReference type="Pfam" id="PF22689"/>
    </source>
</evidence>
<evidence type="ECO:0000256" key="2">
    <source>
        <dbReference type="ARBA" id="ARBA00004920"/>
    </source>
</evidence>
<dbReference type="GO" id="GO:0006189">
    <property type="term" value="P:'de novo' IMP biosynthetic process"/>
    <property type="evidence" value="ECO:0007669"/>
    <property type="project" value="UniProtKB-UniPathway"/>
</dbReference>
<evidence type="ECO:0000256" key="5">
    <source>
        <dbReference type="ARBA" id="ARBA00022490"/>
    </source>
</evidence>
<dbReference type="NCBIfam" id="NF003672">
    <property type="entry name" value="PRK05297.1"/>
    <property type="match status" value="1"/>
</dbReference>
<comment type="function">
    <text evidence="16">Phosphoribosylformylglycinamidine synthase involved in the purines biosynthetic pathway. Catalyzes the ATP-dependent conversion of formylglycinamide ribonucleotide (FGAR) and glutamine to yield formylglycinamidine ribonucleotide (FGAM) and glutamate.</text>
</comment>
<dbReference type="FunFam" id="3.30.1330.10:FF:000002">
    <property type="entry name" value="Phosphoribosylformylglycinamidine synthase"/>
    <property type="match status" value="1"/>
</dbReference>
<comment type="subcellular location">
    <subcellularLocation>
        <location evidence="1">Cytoplasm</location>
    </subcellularLocation>
</comment>
<dbReference type="Gene3D" id="3.90.650.10">
    <property type="entry name" value="PurM-like C-terminal domain"/>
    <property type="match status" value="2"/>
</dbReference>
<protein>
    <recommendedName>
        <fullName evidence="17">Phosphoribosylformylglycinamidine synthase</fullName>
        <ecNumber evidence="4">6.3.5.3</ecNumber>
    </recommendedName>
    <alternativeName>
        <fullName evidence="14">Formylglycinamide ribonucleotide amidotransferase</fullName>
    </alternativeName>
    <alternativeName>
        <fullName evidence="13">Formylglycinamide ribotide amidotransferase</fullName>
    </alternativeName>
</protein>
<dbReference type="SUPFAM" id="SSF82697">
    <property type="entry name" value="PurS-like"/>
    <property type="match status" value="1"/>
</dbReference>
<dbReference type="SUPFAM" id="SSF55326">
    <property type="entry name" value="PurM N-terminal domain-like"/>
    <property type="match status" value="2"/>
</dbReference>
<comment type="similarity">
    <text evidence="3">In the N-terminal section; belongs to the FGAMS family.</text>
</comment>
<evidence type="ECO:0000256" key="8">
    <source>
        <dbReference type="ARBA" id="ARBA00022741"/>
    </source>
</evidence>
<dbReference type="SUPFAM" id="SSF109736">
    <property type="entry name" value="FGAM synthase PurL, linker domain"/>
    <property type="match status" value="1"/>
</dbReference>
<feature type="domain" description="Phosphoribosylformylglycinamidine synthase N-terminal" evidence="20">
    <location>
        <begin position="80"/>
        <end position="206"/>
    </location>
</feature>
<sequence>MTLKETMNLVSPFILNLPALYERSRPGRLPEPKNDHSTRATPSTMLELHGSSFLSEARRVVLLRTIQKRYPKVIQIDAIYVHLVEEHGDILSSTDSKERATLERLLDYGDYISLPGTADALRTHQNVVYVLPRPGSVSPWSSKATDIAALCGLKSHVNRLERGVAFVLHTSGDAITPGDLSSFSDLLHDRMTQVAQLDRPHPDLLFAHKPAAPLVTVDLVSKSEDRQHAQQKLLAANQELGLALSSDEVEYLVDAYVSGPSPINRNPTDAELFMFAQVNSEHCRHKIFNASWTLDGKPQDTSLFQMIRNTERLSGTGTISAYSDNAAVFEGHRAPRFGLSSGSSNAPKYQAHEEDMPILVKVETHNHPTAVSPYPGAATGSGGEIRDEGAVGRGSKPKAGLAGFTVSNLLIPGYEQPWETDFGRPAHIASALDIMTEGPLGAAAFNNEFGRPALAGYFRTFAERVPAGKAGDTEVRGYHKPIMIAGGLGNVRPSFSMKSKISPGAKIIVLGGPGLLIGLGGGAASSQVSGAGSAELDFASVQRDNAEMQRRCQQVIDACTHLGDGSPIQSIHDVGAGGLSNALPELVHDSGLGATFEIRDVLVADTSMSPMEIWCNESQERYVLAIAPEKEGQFNALAERERCPFSVVGTATAEEELIVTDRLFKADVIRLKMSTLFGKPPRMHRTDISKRVEHVPFDTTLLRYLPSAPALGDRIDSAVNRILRLPSVGSKGFLITIGDRSITGLVARDQMVGPWQVPVADVAVTKASYGFDVCYGEAMAMGERTPVALLSAAASARMAVAESLTNLAAARFGDLGRVKLSANWMCAASKVGEGAALYAAVQAVGMELCPALGVGIPVGKDSMSMSMKWREGEEQREVSAPLSLIVTAFAGIEDVGATWTPQLRVDVAEPTILVLFDLAAGRQRLGGSALAQVFKEIGSEAPDVEDSAILKAFLAGTQTIRDKFPALVLSYHDRSDGGLFTTIAEMSFAGRVGVDIYLDGLAPNDDPIAALFNEELGAVAQIRASDYDRLAETFAHVGLPSSHIRHIGRVKGADDQSFTVVRNKEVLYRSTRTALQQAWAETSYRMQLLRDDPVGAKQEYGLLSDETHTGLSYQLTFTPQPSPSLAHRPQVAILREQGVNGQTEMAWAFTAAGFDAVDVHMSDILNGAVSLQSFRGFAACGGFSYGDVLGAGKGWANSVLLHDIARKEFESFFARKDTFTLGVCNGCQFLSHLREIIPGAESWPNFKQNRSERFEGRVCMLEVVPGNVTANSVFLREMVGSKLPVAVAHGEGRVSFKEEQDQEAVISDGLVALRYVDAKGDPTEVYPLNPNGSPLGITGVQTPDGRVLALMPHPERVAQLVSNSWYPLGVKDAWKDIGPWFKMFQNAREWCGSEGCLSSDRGDVHT</sequence>
<dbReference type="CDD" id="cd02204">
    <property type="entry name" value="PurL_repeat2"/>
    <property type="match status" value="1"/>
</dbReference>
<name>S8FFM9_FOMSC</name>
<evidence type="ECO:0000313" key="23">
    <source>
        <dbReference type="Proteomes" id="UP000015241"/>
    </source>
</evidence>
<dbReference type="InterPro" id="IPR010073">
    <property type="entry name" value="PurL_large"/>
</dbReference>
<dbReference type="Pfam" id="PF18072">
    <property type="entry name" value="FGAR-AT_linker"/>
    <property type="match status" value="1"/>
</dbReference>
<evidence type="ECO:0000256" key="13">
    <source>
        <dbReference type="ARBA" id="ARBA00029823"/>
    </source>
</evidence>
<dbReference type="Pfam" id="PF13507">
    <property type="entry name" value="GATase_5"/>
    <property type="match status" value="1"/>
</dbReference>
<evidence type="ECO:0000256" key="16">
    <source>
        <dbReference type="ARBA" id="ARBA00057317"/>
    </source>
</evidence>
<dbReference type="Gene3D" id="3.30.1330.10">
    <property type="entry name" value="PurM-like, N-terminal domain"/>
    <property type="match status" value="2"/>
</dbReference>
<keyword evidence="7" id="KW-0479">Metal-binding</keyword>
<evidence type="ECO:0000256" key="7">
    <source>
        <dbReference type="ARBA" id="ARBA00022723"/>
    </source>
</evidence>
<evidence type="ECO:0000259" key="18">
    <source>
        <dbReference type="Pfam" id="PF02769"/>
    </source>
</evidence>
<dbReference type="InterPro" id="IPR036676">
    <property type="entry name" value="PurM-like_C_sf"/>
</dbReference>
<dbReference type="Proteomes" id="UP000015241">
    <property type="component" value="Unassembled WGS sequence"/>
</dbReference>
<feature type="domain" description="Phosphoribosylformylglycinamidine synthase linker" evidence="19">
    <location>
        <begin position="235"/>
        <end position="286"/>
    </location>
</feature>
<keyword evidence="12" id="KW-0315">Glutamine amidotransferase</keyword>
<dbReference type="InterPro" id="IPR036921">
    <property type="entry name" value="PurM-like_N_sf"/>
</dbReference>
<dbReference type="Pfam" id="PF02769">
    <property type="entry name" value="AIRS_C"/>
    <property type="match status" value="2"/>
</dbReference>
<dbReference type="Gene3D" id="1.10.8.750">
    <property type="entry name" value="Phosphoribosylformylglycinamidine synthase, linker domain"/>
    <property type="match status" value="1"/>
</dbReference>
<dbReference type="InterPro" id="IPR055181">
    <property type="entry name" value="FGAR-AT_PurM_N-like"/>
</dbReference>
<dbReference type="InterPro" id="IPR036604">
    <property type="entry name" value="PurS-like_sf"/>
</dbReference>
<dbReference type="FunCoup" id="S8FFM9">
    <property type="interactions" value="807"/>
</dbReference>
<evidence type="ECO:0000256" key="15">
    <source>
        <dbReference type="ARBA" id="ARBA00052585"/>
    </source>
</evidence>
<evidence type="ECO:0000256" key="6">
    <source>
        <dbReference type="ARBA" id="ARBA00022598"/>
    </source>
</evidence>
<dbReference type="GO" id="GO:0046872">
    <property type="term" value="F:metal ion binding"/>
    <property type="evidence" value="ECO:0007669"/>
    <property type="project" value="UniProtKB-KW"/>
</dbReference>
<evidence type="ECO:0000256" key="9">
    <source>
        <dbReference type="ARBA" id="ARBA00022755"/>
    </source>
</evidence>
<dbReference type="UniPathway" id="UPA00074">
    <property type="reaction ID" value="UER00128"/>
</dbReference>
<keyword evidence="10" id="KW-0067">ATP-binding</keyword>
<reference evidence="22 23" key="1">
    <citation type="journal article" date="2012" name="Science">
        <title>The Paleozoic origin of enzymatic lignin decomposition reconstructed from 31 fungal genomes.</title>
        <authorList>
            <person name="Floudas D."/>
            <person name="Binder M."/>
            <person name="Riley R."/>
            <person name="Barry K."/>
            <person name="Blanchette R.A."/>
            <person name="Henrissat B."/>
            <person name="Martinez A.T."/>
            <person name="Otillar R."/>
            <person name="Spatafora J.W."/>
            <person name="Yadav J.S."/>
            <person name="Aerts A."/>
            <person name="Benoit I."/>
            <person name="Boyd A."/>
            <person name="Carlson A."/>
            <person name="Copeland A."/>
            <person name="Coutinho P.M."/>
            <person name="de Vries R.P."/>
            <person name="Ferreira P."/>
            <person name="Findley K."/>
            <person name="Foster B."/>
            <person name="Gaskell J."/>
            <person name="Glotzer D."/>
            <person name="Gorecki P."/>
            <person name="Heitman J."/>
            <person name="Hesse C."/>
            <person name="Hori C."/>
            <person name="Igarashi K."/>
            <person name="Jurgens J.A."/>
            <person name="Kallen N."/>
            <person name="Kersten P."/>
            <person name="Kohler A."/>
            <person name="Kuees U."/>
            <person name="Kumar T.K.A."/>
            <person name="Kuo A."/>
            <person name="LaButti K."/>
            <person name="Larrondo L.F."/>
            <person name="Lindquist E."/>
            <person name="Ling A."/>
            <person name="Lombard V."/>
            <person name="Lucas S."/>
            <person name="Lundell T."/>
            <person name="Martin R."/>
            <person name="McLaughlin D.J."/>
            <person name="Morgenstern I."/>
            <person name="Morin E."/>
            <person name="Murat C."/>
            <person name="Nagy L.G."/>
            <person name="Nolan M."/>
            <person name="Ohm R.A."/>
            <person name="Patyshakuliyeva A."/>
            <person name="Rokas A."/>
            <person name="Ruiz-Duenas F.J."/>
            <person name="Sabat G."/>
            <person name="Salamov A."/>
            <person name="Samejima M."/>
            <person name="Schmutz J."/>
            <person name="Slot J.C."/>
            <person name="St John F."/>
            <person name="Stenlid J."/>
            <person name="Sun H."/>
            <person name="Sun S."/>
            <person name="Syed K."/>
            <person name="Tsang A."/>
            <person name="Wiebenga A."/>
            <person name="Young D."/>
            <person name="Pisabarro A."/>
            <person name="Eastwood D.C."/>
            <person name="Martin F."/>
            <person name="Cullen D."/>
            <person name="Grigoriev I.V."/>
            <person name="Hibbett D.S."/>
        </authorList>
    </citation>
    <scope>NUCLEOTIDE SEQUENCE</scope>
    <source>
        <strain evidence="23">FP-58527</strain>
    </source>
</reference>
<evidence type="ECO:0000256" key="3">
    <source>
        <dbReference type="ARBA" id="ARBA00008608"/>
    </source>
</evidence>
<dbReference type="eggNOG" id="KOG1907">
    <property type="taxonomic scope" value="Eukaryota"/>
</dbReference>
<evidence type="ECO:0000313" key="22">
    <source>
        <dbReference type="EMBL" id="EPS97184.1"/>
    </source>
</evidence>
<dbReference type="InterPro" id="IPR040707">
    <property type="entry name" value="FGAR-AT_N"/>
</dbReference>
<comment type="pathway">
    <text evidence="2">Purine metabolism; IMP biosynthesis via de novo pathway; 5-amino-1-(5-phospho-D-ribosyl)imidazole from N(2)-formyl-N(1)-(5-phospho-D-ribosyl)glycinamide: step 1/2.</text>
</comment>
<dbReference type="OrthoDB" id="6666987at2759"/>
<dbReference type="EC" id="6.3.5.3" evidence="4"/>
<dbReference type="PANTHER" id="PTHR10099">
    <property type="entry name" value="PHOSPHORIBOSYLFORMYLGLYCINAMIDINE SYNTHASE"/>
    <property type="match status" value="1"/>
</dbReference>
<keyword evidence="23" id="KW-1185">Reference proteome</keyword>
<keyword evidence="5" id="KW-0963">Cytoplasm</keyword>
<dbReference type="InterPro" id="IPR029062">
    <property type="entry name" value="Class_I_gatase-like"/>
</dbReference>
<feature type="domain" description="PurM-like C-terminal" evidence="18">
    <location>
        <begin position="923"/>
        <end position="1059"/>
    </location>
</feature>
<evidence type="ECO:0000259" key="19">
    <source>
        <dbReference type="Pfam" id="PF18072"/>
    </source>
</evidence>
<dbReference type="GO" id="GO:0005737">
    <property type="term" value="C:cytoplasm"/>
    <property type="evidence" value="ECO:0007669"/>
    <property type="project" value="UniProtKB-SubCell"/>
</dbReference>
<dbReference type="FunFam" id="3.40.50.880:FF:000008">
    <property type="entry name" value="Phosphoribosylformylglycinamidine synthase"/>
    <property type="match status" value="1"/>
</dbReference>
<dbReference type="EMBL" id="KE504178">
    <property type="protein sequence ID" value="EPS97184.1"/>
    <property type="molecule type" value="Genomic_DNA"/>
</dbReference>
<dbReference type="InterPro" id="IPR010918">
    <property type="entry name" value="PurM-like_C_dom"/>
</dbReference>
<dbReference type="HAMAP" id="MF_00419">
    <property type="entry name" value="PurL_1"/>
    <property type="match status" value="1"/>
</dbReference>
<dbReference type="GO" id="GO:0005524">
    <property type="term" value="F:ATP binding"/>
    <property type="evidence" value="ECO:0007669"/>
    <property type="project" value="UniProtKB-KW"/>
</dbReference>
<dbReference type="Pfam" id="PF18076">
    <property type="entry name" value="FGAR-AT_N"/>
    <property type="match status" value="1"/>
</dbReference>
<dbReference type="InterPro" id="IPR041609">
    <property type="entry name" value="PurL_linker"/>
</dbReference>
<evidence type="ECO:0000256" key="12">
    <source>
        <dbReference type="ARBA" id="ARBA00022962"/>
    </source>
</evidence>
<dbReference type="Pfam" id="PF22689">
    <property type="entry name" value="FGAR-AT_PurM_N-like"/>
    <property type="match status" value="1"/>
</dbReference>
<evidence type="ECO:0000259" key="20">
    <source>
        <dbReference type="Pfam" id="PF18076"/>
    </source>
</evidence>
<evidence type="ECO:0000256" key="4">
    <source>
        <dbReference type="ARBA" id="ARBA00012747"/>
    </source>
</evidence>
<keyword evidence="6" id="KW-0436">Ligase</keyword>
<keyword evidence="9" id="KW-0658">Purine biosynthesis</keyword>
<dbReference type="PROSITE" id="PS51273">
    <property type="entry name" value="GATASE_TYPE_1"/>
    <property type="match status" value="1"/>
</dbReference>
<proteinExistence type="inferred from homology"/>
<dbReference type="HOGENOM" id="CLU_001031_0_2_1"/>
<dbReference type="STRING" id="743788.S8FFM9"/>
<dbReference type="SUPFAM" id="SSF56042">
    <property type="entry name" value="PurM C-terminal domain-like"/>
    <property type="match status" value="2"/>
</dbReference>
<comment type="catalytic activity">
    <reaction evidence="15">
        <text>N(2)-formyl-N(1)-(5-phospho-beta-D-ribosyl)glycinamide + L-glutamine + ATP + H2O = 2-formamido-N(1)-(5-O-phospho-beta-D-ribosyl)acetamidine + L-glutamate + ADP + phosphate + H(+)</text>
        <dbReference type="Rhea" id="RHEA:17129"/>
        <dbReference type="ChEBI" id="CHEBI:15377"/>
        <dbReference type="ChEBI" id="CHEBI:15378"/>
        <dbReference type="ChEBI" id="CHEBI:29985"/>
        <dbReference type="ChEBI" id="CHEBI:30616"/>
        <dbReference type="ChEBI" id="CHEBI:43474"/>
        <dbReference type="ChEBI" id="CHEBI:58359"/>
        <dbReference type="ChEBI" id="CHEBI:147286"/>
        <dbReference type="ChEBI" id="CHEBI:147287"/>
        <dbReference type="ChEBI" id="CHEBI:456216"/>
        <dbReference type="EC" id="6.3.5.3"/>
    </reaction>
</comment>
<evidence type="ECO:0000256" key="17">
    <source>
        <dbReference type="ARBA" id="ARBA00071729"/>
    </source>
</evidence>
<evidence type="ECO:0000256" key="11">
    <source>
        <dbReference type="ARBA" id="ARBA00022842"/>
    </source>
</evidence>
<feature type="domain" description="FGAR-AT PurM N-terminal-like" evidence="21">
    <location>
        <begin position="730"/>
        <end position="890"/>
    </location>
</feature>
<accession>S8FFM9</accession>
<feature type="domain" description="PurM-like C-terminal" evidence="18">
    <location>
        <begin position="503"/>
        <end position="660"/>
    </location>
</feature>
<dbReference type="FunFam" id="3.90.650.10:FF:000002">
    <property type="entry name" value="Phosphoribosylformylglycinamidine synthase"/>
    <property type="match status" value="1"/>
</dbReference>
<dbReference type="SUPFAM" id="SSF52317">
    <property type="entry name" value="Class I glutamine amidotransferase-like"/>
    <property type="match status" value="1"/>
</dbReference>